<dbReference type="Gene3D" id="3.40.630.40">
    <property type="entry name" value="Zn-dependent exopeptidases"/>
    <property type="match status" value="1"/>
</dbReference>
<dbReference type="Pfam" id="PF01520">
    <property type="entry name" value="Amidase_3"/>
    <property type="match status" value="1"/>
</dbReference>
<dbReference type="CDD" id="cd02696">
    <property type="entry name" value="MurNAc-LAA"/>
    <property type="match status" value="1"/>
</dbReference>
<keyword evidence="1" id="KW-0378">Hydrolase</keyword>
<dbReference type="InterPro" id="IPR002508">
    <property type="entry name" value="MurNAc-LAA_cat"/>
</dbReference>
<gene>
    <name evidence="4" type="ORF">B9W14_04405</name>
</gene>
<dbReference type="AlphaFoldDB" id="A0A2U8DM27"/>
<evidence type="ECO:0000313" key="4">
    <source>
        <dbReference type="EMBL" id="AWI03759.1"/>
    </source>
</evidence>
<dbReference type="RefSeq" id="WP_032076613.1">
    <property type="nucleotide sequence ID" value="NZ_CP020953.1"/>
</dbReference>
<protein>
    <submittedName>
        <fullName evidence="4">N-acetylmuramoyl-L-alanine amidase</fullName>
    </submittedName>
</protein>
<dbReference type="InterPro" id="IPR050695">
    <property type="entry name" value="N-acetylmuramoyl_amidase_3"/>
</dbReference>
<dbReference type="GO" id="GO:0009253">
    <property type="term" value="P:peptidoglycan catabolic process"/>
    <property type="evidence" value="ECO:0007669"/>
    <property type="project" value="InterPro"/>
</dbReference>
<feature type="region of interest" description="Disordered" evidence="2">
    <location>
        <begin position="93"/>
        <end position="115"/>
    </location>
</feature>
<dbReference type="GO" id="GO:0030288">
    <property type="term" value="C:outer membrane-bounded periplasmic space"/>
    <property type="evidence" value="ECO:0007669"/>
    <property type="project" value="TreeGrafter"/>
</dbReference>
<dbReference type="SUPFAM" id="SSF53187">
    <property type="entry name" value="Zn-dependent exopeptidases"/>
    <property type="match status" value="1"/>
</dbReference>
<dbReference type="Proteomes" id="UP000244910">
    <property type="component" value="Chromosome"/>
</dbReference>
<dbReference type="SMART" id="SM00646">
    <property type="entry name" value="Ami_3"/>
    <property type="match status" value="1"/>
</dbReference>
<dbReference type="EMBL" id="CP020953">
    <property type="protein sequence ID" value="AWI03759.1"/>
    <property type="molecule type" value="Genomic_DNA"/>
</dbReference>
<dbReference type="OrthoDB" id="43070at2"/>
<reference evidence="5" key="1">
    <citation type="submission" date="2017-04" db="EMBL/GenBank/DDBJ databases">
        <authorList>
            <person name="Song Y."/>
            <person name="Cho B.-K."/>
        </authorList>
    </citation>
    <scope>NUCLEOTIDE SEQUENCE [LARGE SCALE GENOMIC DNA]</scope>
    <source>
        <strain evidence="5">SL1</strain>
    </source>
</reference>
<dbReference type="GO" id="GO:0008745">
    <property type="term" value="F:N-acetylmuramoyl-L-alanine amidase activity"/>
    <property type="evidence" value="ECO:0007669"/>
    <property type="project" value="InterPro"/>
</dbReference>
<dbReference type="KEGG" id="cdrk:B9W14_04405"/>
<feature type="compositionally biased region" description="Low complexity" evidence="2">
    <location>
        <begin position="53"/>
        <end position="63"/>
    </location>
</feature>
<accession>A0A2U8DM27</accession>
<sequence length="286" mass="30801">MKKNVGFVVGLLLVVGVSIAGFFVYKSHVAVKSKSATAPVENKVSTKQDKSNDNNSTTASNSAEKTKTASVVNNSSELKKKIIVIDPGHADRSNLEKEPLAPGSSEMKIKDGGGAEGVVTKTPEYSVNMSVSMKLKALLESEGYIVKMTKTKISESLGNVERAEIGNKENADLVIRIHADSSDSSKVSGASMLVPEPINEDTRNISEKSMYYGKTILNALVSEVGMNDRGVVQRNDMTGFNWSKVPVVLVEMGFLSNAQEDKLLCSDEYQNKLAQGLCHGIKLAIK</sequence>
<evidence type="ECO:0000313" key="5">
    <source>
        <dbReference type="Proteomes" id="UP000244910"/>
    </source>
</evidence>
<proteinExistence type="predicted"/>
<name>A0A2U8DM27_9CLOT</name>
<feature type="domain" description="MurNAc-LAA" evidence="3">
    <location>
        <begin position="163"/>
        <end position="282"/>
    </location>
</feature>
<dbReference type="PANTHER" id="PTHR30404:SF0">
    <property type="entry name" value="N-ACETYLMURAMOYL-L-ALANINE AMIDASE AMIC"/>
    <property type="match status" value="1"/>
</dbReference>
<keyword evidence="5" id="KW-1185">Reference proteome</keyword>
<dbReference type="PANTHER" id="PTHR30404">
    <property type="entry name" value="N-ACETYLMURAMOYL-L-ALANINE AMIDASE"/>
    <property type="match status" value="1"/>
</dbReference>
<organism evidence="4 5">
    <name type="scientific">Clostridium drakei</name>
    <dbReference type="NCBI Taxonomy" id="332101"/>
    <lineage>
        <taxon>Bacteria</taxon>
        <taxon>Bacillati</taxon>
        <taxon>Bacillota</taxon>
        <taxon>Clostridia</taxon>
        <taxon>Eubacteriales</taxon>
        <taxon>Clostridiaceae</taxon>
        <taxon>Clostridium</taxon>
    </lineage>
</organism>
<evidence type="ECO:0000256" key="2">
    <source>
        <dbReference type="SAM" id="MobiDB-lite"/>
    </source>
</evidence>
<evidence type="ECO:0000256" key="1">
    <source>
        <dbReference type="ARBA" id="ARBA00022801"/>
    </source>
</evidence>
<feature type="region of interest" description="Disordered" evidence="2">
    <location>
        <begin position="36"/>
        <end position="71"/>
    </location>
</feature>
<evidence type="ECO:0000259" key="3">
    <source>
        <dbReference type="SMART" id="SM00646"/>
    </source>
</evidence>